<name>A0A7X2P366_9FIRM</name>
<dbReference type="EMBL" id="VUMS01000009">
    <property type="protein sequence ID" value="MST66275.1"/>
    <property type="molecule type" value="Genomic_DNA"/>
</dbReference>
<protein>
    <submittedName>
        <fullName evidence="1">Uncharacterized protein</fullName>
    </submittedName>
</protein>
<proteinExistence type="predicted"/>
<dbReference type="Pfam" id="PF12784">
    <property type="entry name" value="PDDEXK_2"/>
    <property type="match status" value="1"/>
</dbReference>
<gene>
    <name evidence="1" type="ORF">FYJ57_05935</name>
</gene>
<keyword evidence="2" id="KW-1185">Reference proteome</keyword>
<organism evidence="1 2">
    <name type="scientific">Oliverpabstia intestinalis</name>
    <dbReference type="NCBI Taxonomy" id="2606633"/>
    <lineage>
        <taxon>Bacteria</taxon>
        <taxon>Bacillati</taxon>
        <taxon>Bacillota</taxon>
        <taxon>Clostridia</taxon>
        <taxon>Lachnospirales</taxon>
        <taxon>Lachnospiraceae</taxon>
        <taxon>Oliverpabstia</taxon>
    </lineage>
</organism>
<evidence type="ECO:0000313" key="1">
    <source>
        <dbReference type="EMBL" id="MST66275.1"/>
    </source>
</evidence>
<evidence type="ECO:0000313" key="2">
    <source>
        <dbReference type="Proteomes" id="UP000440513"/>
    </source>
</evidence>
<dbReference type="AlphaFoldDB" id="A0A7X2P366"/>
<comment type="caution">
    <text evidence="1">The sequence shown here is derived from an EMBL/GenBank/DDBJ whole genome shotgun (WGS) entry which is preliminary data.</text>
</comment>
<reference evidence="1 2" key="1">
    <citation type="submission" date="2019-08" db="EMBL/GenBank/DDBJ databases">
        <title>In-depth cultivation of the pig gut microbiome towards novel bacterial diversity and tailored functional studies.</title>
        <authorList>
            <person name="Wylensek D."/>
            <person name="Hitch T.C.A."/>
            <person name="Clavel T."/>
        </authorList>
    </citation>
    <scope>NUCLEOTIDE SEQUENCE [LARGE SCALE GENOMIC DNA]</scope>
    <source>
        <strain evidence="1 2">BSM-380-WT-5A</strain>
    </source>
</reference>
<sequence>MKKLPEKEQNESGIICWMRFLGAKSRKEFEKMAKEDFYIDEAYEMLKHMSADEKKRLEYEAREKAWMKY</sequence>
<accession>A0A7X2P366</accession>
<dbReference type="Proteomes" id="UP000440513">
    <property type="component" value="Unassembled WGS sequence"/>
</dbReference>